<comment type="caution">
    <text evidence="8">The sequence shown here is derived from an EMBL/GenBank/DDBJ whole genome shotgun (WGS) entry which is preliminary data.</text>
</comment>
<dbReference type="Proteomes" id="UP000310249">
    <property type="component" value="Unassembled WGS sequence"/>
</dbReference>
<organism evidence="8 9">
    <name type="scientific">Pseudoalteromonas rubra</name>
    <dbReference type="NCBI Taxonomy" id="43658"/>
    <lineage>
        <taxon>Bacteria</taxon>
        <taxon>Pseudomonadati</taxon>
        <taxon>Pseudomonadota</taxon>
        <taxon>Gammaproteobacteria</taxon>
        <taxon>Alteromonadales</taxon>
        <taxon>Pseudoalteromonadaceae</taxon>
        <taxon>Pseudoalteromonas</taxon>
    </lineage>
</organism>
<accession>A0A5S3WKG6</accession>
<feature type="transmembrane region" description="Helical" evidence="6">
    <location>
        <begin position="406"/>
        <end position="423"/>
    </location>
</feature>
<feature type="transmembrane region" description="Helical" evidence="6">
    <location>
        <begin position="429"/>
        <end position="452"/>
    </location>
</feature>
<protein>
    <recommendedName>
        <fullName evidence="7">ABC3 transporter permease C-terminal domain-containing protein</fullName>
    </recommendedName>
</protein>
<evidence type="ECO:0000256" key="4">
    <source>
        <dbReference type="ARBA" id="ARBA00022989"/>
    </source>
</evidence>
<comment type="subcellular location">
    <subcellularLocation>
        <location evidence="1">Cell membrane</location>
        <topology evidence="1">Multi-pass membrane protein</topology>
    </subcellularLocation>
</comment>
<proteinExistence type="predicted"/>
<feature type="transmembrane region" description="Helical" evidence="6">
    <location>
        <begin position="40"/>
        <end position="60"/>
    </location>
</feature>
<dbReference type="InterPro" id="IPR003838">
    <property type="entry name" value="ABC3_permease_C"/>
</dbReference>
<reference evidence="8 9" key="1">
    <citation type="submission" date="2018-01" db="EMBL/GenBank/DDBJ databases">
        <authorList>
            <person name="Paulsen S."/>
            <person name="Gram L.K."/>
        </authorList>
    </citation>
    <scope>NUCLEOTIDE SEQUENCE [LARGE SCALE GENOMIC DNA]</scope>
    <source>
        <strain evidence="8 9">S2676</strain>
    </source>
</reference>
<keyword evidence="5 6" id="KW-0472">Membrane</keyword>
<dbReference type="PANTHER" id="PTHR30287">
    <property type="entry name" value="MEMBRANE COMPONENT OF PREDICTED ABC SUPERFAMILY METABOLITE UPTAKE TRANSPORTER"/>
    <property type="match status" value="1"/>
</dbReference>
<dbReference type="GO" id="GO:0005886">
    <property type="term" value="C:plasma membrane"/>
    <property type="evidence" value="ECO:0007669"/>
    <property type="project" value="UniProtKB-SubCell"/>
</dbReference>
<feature type="transmembrane region" description="Helical" evidence="6">
    <location>
        <begin position="364"/>
        <end position="386"/>
    </location>
</feature>
<keyword evidence="2" id="KW-1003">Cell membrane</keyword>
<feature type="transmembrane region" description="Helical" evidence="6">
    <location>
        <begin position="801"/>
        <end position="826"/>
    </location>
</feature>
<gene>
    <name evidence="8" type="ORF">CWB99_13580</name>
</gene>
<reference evidence="9" key="2">
    <citation type="submission" date="2019-06" db="EMBL/GenBank/DDBJ databases">
        <title>Co-occurence of chitin degradation, pigmentation and bioactivity in marine Pseudoalteromonas.</title>
        <authorList>
            <person name="Sonnenschein E.C."/>
            <person name="Bech P.K."/>
        </authorList>
    </citation>
    <scope>NUCLEOTIDE SEQUENCE [LARGE SCALE GENOMIC DNA]</scope>
    <source>
        <strain evidence="9">S2676</strain>
    </source>
</reference>
<dbReference type="Pfam" id="PF02687">
    <property type="entry name" value="FtsX"/>
    <property type="match status" value="2"/>
</dbReference>
<dbReference type="InterPro" id="IPR038766">
    <property type="entry name" value="Membrane_comp_ABC_pdt"/>
</dbReference>
<evidence type="ECO:0000256" key="2">
    <source>
        <dbReference type="ARBA" id="ARBA00022475"/>
    </source>
</evidence>
<dbReference type="RefSeq" id="WP_138551614.1">
    <property type="nucleotide sequence ID" value="NZ_PNCH01000028.1"/>
</dbReference>
<sequence>MSLAQTMTSDPVARHQAMSPIHALRVFNSLLWRQILQGKYWLTLAALCVLFVYLLLSSLLGQGVERFLVQNLQSTLGADTQVTVRRPWQQAELDWITTHATKSSLQSQYRVTLSNHAQHQSAILKAVDSSYPIQGDIHISDSHGLDARLMQQGPGLGEIWLEPRLAAALALELGDTLELNGAPLRVSALLLLEPDRILEGLGSDMRAMVSQLSLSDGELTPHLNRSLMLHDTGLSAAIRQFQSSAPGVQVISKSLNNYPLAKVWERVQNFLGLLSLLIVLLTVLILWLCSQVQIQPLKKSVSVLLACGMERRMLPALAISAGAIILILSLIPALLLALLASYGVSHLAQYYVDGFTLYWHWQDLLGAVALATAVYFFIALPMWLVLLRGDIRLLIEQCTEKTHMRWFAILSPVGLLVALILIYTDNWLLSGMLLGGLGLCVVLVLFVTWLVLKFSGYLMPKRWVLAHFSMLLLRKRMLVKLVQITALGLSVTLLLLCINMGRDVTNMLELYLYQNQGNVFVSRANEEQKTALEAFVDRYQGSIKEMQPFQLAQVTHFNDIALSERGVQPSDTQRRLEQPVNLHWHAEMPENIRLTEGSWDTSPSQAGVSVDHEVFIELALSLGDTVHFDVAGERVSATINSVHQFKPGGSSVTFWFVLQQSRTPLLNGPVYHMGSIELNAAGTSAIGGLWREHPQLRLVTLDALLGKIRSQVRALIALVMSYSVFIALLSNLLMVAAIRTHMEKDQTRNGLLLSFGLSQNQGFRILLIEWLTVTLIPTLCAVAAIYSFVDAFYQQNLAMSYQGSVLMMLVEALSIALAIAASGILLSRKQLCRSPIGLLKEGQ</sequence>
<evidence type="ECO:0000259" key="7">
    <source>
        <dbReference type="Pfam" id="PF02687"/>
    </source>
</evidence>
<feature type="transmembrane region" description="Helical" evidence="6">
    <location>
        <begin position="714"/>
        <end position="738"/>
    </location>
</feature>
<dbReference type="AlphaFoldDB" id="A0A5S3WKG6"/>
<feature type="domain" description="ABC3 transporter permease C-terminal" evidence="7">
    <location>
        <begin position="721"/>
        <end position="827"/>
    </location>
</feature>
<feature type="transmembrane region" description="Helical" evidence="6">
    <location>
        <begin position="767"/>
        <end position="789"/>
    </location>
</feature>
<evidence type="ECO:0000256" key="5">
    <source>
        <dbReference type="ARBA" id="ARBA00023136"/>
    </source>
</evidence>
<feature type="transmembrane region" description="Helical" evidence="6">
    <location>
        <begin position="478"/>
        <end position="501"/>
    </location>
</feature>
<evidence type="ECO:0000313" key="9">
    <source>
        <dbReference type="Proteomes" id="UP000310249"/>
    </source>
</evidence>
<dbReference type="EMBL" id="PNCI01000030">
    <property type="protein sequence ID" value="TMP27719.1"/>
    <property type="molecule type" value="Genomic_DNA"/>
</dbReference>
<feature type="transmembrane region" description="Helical" evidence="6">
    <location>
        <begin position="270"/>
        <end position="289"/>
    </location>
</feature>
<evidence type="ECO:0000256" key="3">
    <source>
        <dbReference type="ARBA" id="ARBA00022692"/>
    </source>
</evidence>
<keyword evidence="4 6" id="KW-1133">Transmembrane helix</keyword>
<feature type="transmembrane region" description="Helical" evidence="6">
    <location>
        <begin position="317"/>
        <end position="344"/>
    </location>
</feature>
<dbReference type="PANTHER" id="PTHR30287:SF1">
    <property type="entry name" value="INNER MEMBRANE PROTEIN"/>
    <property type="match status" value="1"/>
</dbReference>
<keyword evidence="3 6" id="KW-0812">Transmembrane</keyword>
<evidence type="ECO:0000256" key="6">
    <source>
        <dbReference type="SAM" id="Phobius"/>
    </source>
</evidence>
<evidence type="ECO:0000256" key="1">
    <source>
        <dbReference type="ARBA" id="ARBA00004651"/>
    </source>
</evidence>
<feature type="domain" description="ABC3 transporter permease C-terminal" evidence="7">
    <location>
        <begin position="273"/>
        <end position="388"/>
    </location>
</feature>
<evidence type="ECO:0000313" key="8">
    <source>
        <dbReference type="EMBL" id="TMP27719.1"/>
    </source>
</evidence>
<name>A0A5S3WKG6_9GAMM</name>
<dbReference type="OrthoDB" id="5292592at2"/>